<feature type="transmembrane region" description="Helical" evidence="7">
    <location>
        <begin position="381"/>
        <end position="399"/>
    </location>
</feature>
<feature type="domain" description="RCK C-terminal" evidence="8">
    <location>
        <begin position="281"/>
        <end position="368"/>
    </location>
</feature>
<dbReference type="InterPro" id="IPR004680">
    <property type="entry name" value="Cit_transptr-like_dom"/>
</dbReference>
<evidence type="ECO:0000259" key="8">
    <source>
        <dbReference type="PROSITE" id="PS51202"/>
    </source>
</evidence>
<dbReference type="InterPro" id="IPR051679">
    <property type="entry name" value="DASS-Related_Transporters"/>
</dbReference>
<feature type="transmembrane region" description="Helical" evidence="7">
    <location>
        <begin position="95"/>
        <end position="118"/>
    </location>
</feature>
<feature type="transmembrane region" description="Helical" evidence="7">
    <location>
        <begin position="468"/>
        <end position="489"/>
    </location>
</feature>
<dbReference type="InterPro" id="IPR006037">
    <property type="entry name" value="RCK_C"/>
</dbReference>
<feature type="domain" description="RCK C-terminal" evidence="8">
    <location>
        <begin position="196"/>
        <end position="280"/>
    </location>
</feature>
<dbReference type="GO" id="GO:0008324">
    <property type="term" value="F:monoatomic cation transmembrane transporter activity"/>
    <property type="evidence" value="ECO:0007669"/>
    <property type="project" value="InterPro"/>
</dbReference>
<dbReference type="Gene3D" id="3.30.70.1450">
    <property type="entry name" value="Regulator of K+ conductance, C-terminal domain"/>
    <property type="match status" value="2"/>
</dbReference>
<evidence type="ECO:0000256" key="6">
    <source>
        <dbReference type="ARBA" id="ARBA00023136"/>
    </source>
</evidence>
<keyword evidence="2" id="KW-0813">Transport</keyword>
<feature type="transmembrane region" description="Helical" evidence="7">
    <location>
        <begin position="167"/>
        <end position="189"/>
    </location>
</feature>
<dbReference type="PANTHER" id="PTHR43652:SF2">
    <property type="entry name" value="BASIC AMINO ACID ANTIPORTER YFCC-RELATED"/>
    <property type="match status" value="1"/>
</dbReference>
<keyword evidence="6 7" id="KW-0472">Membrane</keyword>
<feature type="transmembrane region" description="Helical" evidence="7">
    <location>
        <begin position="430"/>
        <end position="448"/>
    </location>
</feature>
<dbReference type="Proteomes" id="UP000886939">
    <property type="component" value="Unassembled WGS sequence"/>
</dbReference>
<comment type="subcellular location">
    <subcellularLocation>
        <location evidence="1">Membrane</location>
        <topology evidence="1">Multi-pass membrane protein</topology>
    </subcellularLocation>
</comment>
<proteinExistence type="predicted"/>
<protein>
    <submittedName>
        <fullName evidence="9">Potassium transporter TrkA</fullName>
    </submittedName>
</protein>
<dbReference type="PROSITE" id="PS51202">
    <property type="entry name" value="RCK_C"/>
    <property type="match status" value="2"/>
</dbReference>
<evidence type="ECO:0000313" key="9">
    <source>
        <dbReference type="EMBL" id="GJA40693.1"/>
    </source>
</evidence>
<gene>
    <name evidence="9" type="ORF">KAM343_14890</name>
</gene>
<evidence type="ECO:0000256" key="1">
    <source>
        <dbReference type="ARBA" id="ARBA00004141"/>
    </source>
</evidence>
<evidence type="ECO:0000256" key="4">
    <source>
        <dbReference type="ARBA" id="ARBA00022737"/>
    </source>
</evidence>
<feature type="transmembrane region" description="Helical" evidence="7">
    <location>
        <begin position="405"/>
        <end position="423"/>
    </location>
</feature>
<organism evidence="9 10">
    <name type="scientific">Aeromonas caviae</name>
    <name type="common">Aeromonas punctata</name>
    <dbReference type="NCBI Taxonomy" id="648"/>
    <lineage>
        <taxon>Bacteria</taxon>
        <taxon>Pseudomonadati</taxon>
        <taxon>Pseudomonadota</taxon>
        <taxon>Gammaproteobacteria</taxon>
        <taxon>Aeromonadales</taxon>
        <taxon>Aeromonadaceae</taxon>
        <taxon>Aeromonas</taxon>
    </lineage>
</organism>
<dbReference type="GO" id="GO:0006813">
    <property type="term" value="P:potassium ion transport"/>
    <property type="evidence" value="ECO:0007669"/>
    <property type="project" value="InterPro"/>
</dbReference>
<accession>A0AAV4YL93</accession>
<dbReference type="RefSeq" id="WP_223916221.1">
    <property type="nucleotide sequence ID" value="NZ_AP024948.1"/>
</dbReference>
<feature type="transmembrane region" description="Helical" evidence="7">
    <location>
        <begin position="130"/>
        <end position="155"/>
    </location>
</feature>
<dbReference type="GO" id="GO:0005886">
    <property type="term" value="C:plasma membrane"/>
    <property type="evidence" value="ECO:0007669"/>
    <property type="project" value="TreeGrafter"/>
</dbReference>
<feature type="transmembrane region" description="Helical" evidence="7">
    <location>
        <begin position="57"/>
        <end position="75"/>
    </location>
</feature>
<keyword evidence="5 7" id="KW-1133">Transmembrane helix</keyword>
<dbReference type="Pfam" id="PF03600">
    <property type="entry name" value="CitMHS"/>
    <property type="match status" value="1"/>
</dbReference>
<comment type="caution">
    <text evidence="9">The sequence shown here is derived from an EMBL/GenBank/DDBJ whole genome shotgun (WGS) entry which is preliminary data.</text>
</comment>
<feature type="transmembrane region" description="Helical" evidence="7">
    <location>
        <begin position="5"/>
        <end position="22"/>
    </location>
</feature>
<dbReference type="PANTHER" id="PTHR43652">
    <property type="entry name" value="BASIC AMINO ACID ANTIPORTER YFCC-RELATED"/>
    <property type="match status" value="1"/>
</dbReference>
<keyword evidence="4" id="KW-0677">Repeat</keyword>
<evidence type="ECO:0000256" key="3">
    <source>
        <dbReference type="ARBA" id="ARBA00022692"/>
    </source>
</evidence>
<evidence type="ECO:0000256" key="7">
    <source>
        <dbReference type="SAM" id="Phobius"/>
    </source>
</evidence>
<sequence length="575" mass="62441">MTSEALWVLLIFIITLVALAYWHHRAEKIFGCTLLVLYISGAISSDDLIASAANQGLVTLVLLLCTAFVLERTFWLQRITSWMLARGFTGSWWRVMLSALMSSAFLNNTAIVSILLGPLRASQQHSGRRLILPMTYAVSMGGMLTLVGTSTNLIVNTMMLDAGLEGLHLLDFFPVGVIAAALGLAWLWIARNLLPNDKLDNDALMPYLLEARVSDNSSMIGKTVEQAGLRHLQRLFLVEIIRRGSSLCPVAPGDRLEAGDTLLFSGDPTAVGLLSRFSGLDNYAERHGIQGDELTEVLVLPDSQLSGCKLKDTEFRAKFDAAVVAMRRNGETLSGSLGEKTLQGGDFLVLATGLDFSNRNNLAKNFLIIRGAKPTIAFKPLTEWLMIGGFVLAITLSALGWVSLLKAMICYFGLLLSTGVLTLNELRRRFPFGLWLIVMAALALAKAMEGSGLMGYVSSHVKVALQDVSPYVALIGVLLVTWCVTELVTNNATAAMMTPVALAVAQGLDVSPLPFVMVVAYASSCSFINPYAYQTNLMAFRAGEYGLGDYIRLGLPLSILYLVAIVCLVPLIFPF</sequence>
<keyword evidence="3 7" id="KW-0812">Transmembrane</keyword>
<evidence type="ECO:0000256" key="2">
    <source>
        <dbReference type="ARBA" id="ARBA00022448"/>
    </source>
</evidence>
<dbReference type="Pfam" id="PF02080">
    <property type="entry name" value="TrkA_C"/>
    <property type="match status" value="1"/>
</dbReference>
<name>A0AAV4YL93_AERCA</name>
<dbReference type="InterPro" id="IPR036721">
    <property type="entry name" value="RCK_C_sf"/>
</dbReference>
<evidence type="ECO:0000313" key="10">
    <source>
        <dbReference type="Proteomes" id="UP000886939"/>
    </source>
</evidence>
<evidence type="ECO:0000256" key="5">
    <source>
        <dbReference type="ARBA" id="ARBA00022989"/>
    </source>
</evidence>
<dbReference type="EMBL" id="BPNI01000021">
    <property type="protein sequence ID" value="GJA40693.1"/>
    <property type="molecule type" value="Genomic_DNA"/>
</dbReference>
<reference evidence="9" key="1">
    <citation type="submission" date="2021-07" db="EMBL/GenBank/DDBJ databases">
        <title>Draft genome sequence of carbapenem-resistant Aeromonas spp. in Japan.</title>
        <authorList>
            <person name="Maehana S."/>
            <person name="Suzuki M."/>
            <person name="Kitasato H."/>
        </authorList>
    </citation>
    <scope>NUCLEOTIDE SEQUENCE</scope>
    <source>
        <strain evidence="9">KAM343</strain>
    </source>
</reference>
<dbReference type="SUPFAM" id="SSF116726">
    <property type="entry name" value="TrkA C-terminal domain-like"/>
    <property type="match status" value="2"/>
</dbReference>
<dbReference type="AlphaFoldDB" id="A0AAV4YL93"/>
<feature type="transmembrane region" description="Helical" evidence="7">
    <location>
        <begin position="553"/>
        <end position="573"/>
    </location>
</feature>